<dbReference type="Gene3D" id="3.40.605.10">
    <property type="entry name" value="Aldehyde Dehydrogenase, Chain A, domain 1"/>
    <property type="match status" value="1"/>
</dbReference>
<evidence type="ECO:0000256" key="6">
    <source>
        <dbReference type="SAM" id="MobiDB-lite"/>
    </source>
</evidence>
<dbReference type="PANTHER" id="PTHR42986:SF1">
    <property type="entry name" value="BENZALDEHYDE DEHYDROGENASE YFMT"/>
    <property type="match status" value="1"/>
</dbReference>
<feature type="active site" evidence="4">
    <location>
        <position position="258"/>
    </location>
</feature>
<keyword evidence="9" id="KW-1185">Reference proteome</keyword>
<evidence type="ECO:0000313" key="9">
    <source>
        <dbReference type="Proteomes" id="UP000559027"/>
    </source>
</evidence>
<dbReference type="Proteomes" id="UP000559027">
    <property type="component" value="Unassembled WGS sequence"/>
</dbReference>
<evidence type="ECO:0000256" key="4">
    <source>
        <dbReference type="PROSITE-ProRule" id="PRU10007"/>
    </source>
</evidence>
<feature type="compositionally biased region" description="Polar residues" evidence="6">
    <location>
        <begin position="16"/>
        <end position="28"/>
    </location>
</feature>
<evidence type="ECO:0000256" key="1">
    <source>
        <dbReference type="ARBA" id="ARBA00009986"/>
    </source>
</evidence>
<evidence type="ECO:0000313" key="8">
    <source>
        <dbReference type="EMBL" id="KAF5354134.1"/>
    </source>
</evidence>
<dbReference type="InterPro" id="IPR016162">
    <property type="entry name" value="Ald_DH_N"/>
</dbReference>
<evidence type="ECO:0000256" key="2">
    <source>
        <dbReference type="ARBA" id="ARBA00023002"/>
    </source>
</evidence>
<keyword evidence="3" id="KW-0520">NAD</keyword>
<organism evidence="8 9">
    <name type="scientific">Leucocoprinus leucothites</name>
    <dbReference type="NCBI Taxonomy" id="201217"/>
    <lineage>
        <taxon>Eukaryota</taxon>
        <taxon>Fungi</taxon>
        <taxon>Dikarya</taxon>
        <taxon>Basidiomycota</taxon>
        <taxon>Agaricomycotina</taxon>
        <taxon>Agaricomycetes</taxon>
        <taxon>Agaricomycetidae</taxon>
        <taxon>Agaricales</taxon>
        <taxon>Agaricineae</taxon>
        <taxon>Agaricaceae</taxon>
        <taxon>Leucocoprinus</taxon>
    </lineage>
</organism>
<dbReference type="GO" id="GO:0016620">
    <property type="term" value="F:oxidoreductase activity, acting on the aldehyde or oxo group of donors, NAD or NADP as acceptor"/>
    <property type="evidence" value="ECO:0007669"/>
    <property type="project" value="InterPro"/>
</dbReference>
<reference evidence="8 9" key="1">
    <citation type="journal article" date="2020" name="ISME J.">
        <title>Uncovering the hidden diversity of litter-decomposition mechanisms in mushroom-forming fungi.</title>
        <authorList>
            <person name="Floudas D."/>
            <person name="Bentzer J."/>
            <person name="Ahren D."/>
            <person name="Johansson T."/>
            <person name="Persson P."/>
            <person name="Tunlid A."/>
        </authorList>
    </citation>
    <scope>NUCLEOTIDE SEQUENCE [LARGE SCALE GENOMIC DNA]</scope>
    <source>
        <strain evidence="8 9">CBS 146.42</strain>
    </source>
</reference>
<accession>A0A8H5FYY5</accession>
<dbReference type="Gene3D" id="3.40.309.10">
    <property type="entry name" value="Aldehyde Dehydrogenase, Chain A, domain 2"/>
    <property type="match status" value="1"/>
</dbReference>
<dbReference type="SUPFAM" id="SSF53720">
    <property type="entry name" value="ALDH-like"/>
    <property type="match status" value="1"/>
</dbReference>
<dbReference type="PANTHER" id="PTHR42986">
    <property type="entry name" value="BENZALDEHYDE DEHYDROGENASE YFMT"/>
    <property type="match status" value="1"/>
</dbReference>
<dbReference type="EMBL" id="JAACJO010000009">
    <property type="protein sequence ID" value="KAF5354134.1"/>
    <property type="molecule type" value="Genomic_DNA"/>
</dbReference>
<evidence type="ECO:0000256" key="3">
    <source>
        <dbReference type="ARBA" id="ARBA00023027"/>
    </source>
</evidence>
<sequence>MTSQVPFTPLVINGQDRPSSNSSTFKVQQPHSGVLVGTAASATREDCLSAIDAAAKAFKSWETTRLVERRDIFIKAAELFGSEKHKNLLVETSQEEMAFPMGWSMRDAGIARGQVLAQVETMDKLRGEEFDSASVPGMKVTVQRRAKGVLFAIAPWNAPVALTLRAIAVGIFCGNTVVLKGSELTPRMHYLITKIFHEAGLPNGVLNCISLSAPDTPALIAEIIAHPQVRHVNFTGSHRVGKIIAMEAAKVLKPCVLELGGKAPTVVLEDADLKEAAKAIAFGAMASSGQVCMSTERVIVHESIASTLTSSLCGIISTLKAGDITSTTDATGTGSTFQLSPLFSEGSAERIINVLKESQQAGAEVLLGDLTRAKNIVQPHILTGVKPGMTLWDEESFGPVVVITTFQTIEEAIDLANASEYSLTSSVWTADVTKAQEIAFHLRYGYVNINGSTIHTEPTDGLVGLSGLSGYGRFDVEHFTDKRTTIFHPKGRQYPF</sequence>
<comment type="caution">
    <text evidence="8">The sequence shown here is derived from an EMBL/GenBank/DDBJ whole genome shotgun (WGS) entry which is preliminary data.</text>
</comment>
<dbReference type="InterPro" id="IPR015590">
    <property type="entry name" value="Aldehyde_DH_dom"/>
</dbReference>
<comment type="similarity">
    <text evidence="1 5">Belongs to the aldehyde dehydrogenase family.</text>
</comment>
<dbReference type="InterPro" id="IPR016163">
    <property type="entry name" value="Ald_DH_C"/>
</dbReference>
<protein>
    <recommendedName>
        <fullName evidence="7">Aldehyde dehydrogenase domain-containing protein</fullName>
    </recommendedName>
</protein>
<dbReference type="Pfam" id="PF00171">
    <property type="entry name" value="Aldedh"/>
    <property type="match status" value="1"/>
</dbReference>
<dbReference type="InterPro" id="IPR029510">
    <property type="entry name" value="Ald_DH_CS_GLU"/>
</dbReference>
<dbReference type="OrthoDB" id="310895at2759"/>
<evidence type="ECO:0000256" key="5">
    <source>
        <dbReference type="RuleBase" id="RU003345"/>
    </source>
</evidence>
<dbReference type="PROSITE" id="PS00687">
    <property type="entry name" value="ALDEHYDE_DEHYDR_GLU"/>
    <property type="match status" value="1"/>
</dbReference>
<dbReference type="InterPro" id="IPR016161">
    <property type="entry name" value="Ald_DH/histidinol_DH"/>
</dbReference>
<feature type="domain" description="Aldehyde dehydrogenase" evidence="7">
    <location>
        <begin position="20"/>
        <end position="483"/>
    </location>
</feature>
<name>A0A8H5FYY5_9AGAR</name>
<evidence type="ECO:0000259" key="7">
    <source>
        <dbReference type="Pfam" id="PF00171"/>
    </source>
</evidence>
<dbReference type="AlphaFoldDB" id="A0A8H5FYY5"/>
<gene>
    <name evidence="8" type="ORF">D9756_007102</name>
</gene>
<feature type="region of interest" description="Disordered" evidence="6">
    <location>
        <begin position="1"/>
        <end position="28"/>
    </location>
</feature>
<proteinExistence type="inferred from homology"/>
<keyword evidence="2 5" id="KW-0560">Oxidoreductase</keyword>